<dbReference type="EMBL" id="FAOZ01000048">
    <property type="protein sequence ID" value="CUU60840.1"/>
    <property type="molecule type" value="Genomic_DNA"/>
</dbReference>
<name>A0A0S4R1B3_9ACTN</name>
<keyword evidence="2" id="KW-1185">Reference proteome</keyword>
<evidence type="ECO:0000313" key="1">
    <source>
        <dbReference type="EMBL" id="CUU60840.1"/>
    </source>
</evidence>
<accession>A0A0S4R1B3</accession>
<evidence type="ECO:0000313" key="2">
    <source>
        <dbReference type="Proteomes" id="UP000198802"/>
    </source>
</evidence>
<reference evidence="2" key="1">
    <citation type="submission" date="2015-11" db="EMBL/GenBank/DDBJ databases">
        <authorList>
            <person name="Varghese N."/>
        </authorList>
    </citation>
    <scope>NUCLEOTIDE SEQUENCE [LARGE SCALE GENOMIC DNA]</scope>
    <source>
        <strain evidence="2">DSM 45899</strain>
    </source>
</reference>
<gene>
    <name evidence="1" type="ORF">Ga0074812_14840</name>
</gene>
<protein>
    <submittedName>
        <fullName evidence="1">Uncharacterized protein</fullName>
    </submittedName>
</protein>
<organism evidence="1 2">
    <name type="scientific">Parafrankia irregularis</name>
    <dbReference type="NCBI Taxonomy" id="795642"/>
    <lineage>
        <taxon>Bacteria</taxon>
        <taxon>Bacillati</taxon>
        <taxon>Actinomycetota</taxon>
        <taxon>Actinomycetes</taxon>
        <taxon>Frankiales</taxon>
        <taxon>Frankiaceae</taxon>
        <taxon>Parafrankia</taxon>
    </lineage>
</organism>
<dbReference type="Proteomes" id="UP000198802">
    <property type="component" value="Unassembled WGS sequence"/>
</dbReference>
<sequence length="192" mass="19572">MTTQTTTSAAALTDTDAARLLDLALHTPAGLTAPAAAAALGHSEAWVYAQLDTGIEDGTVTRLGPDLRAGAGLYQATRVTVTAAALLAGGLVALADRGWTPDDVIDDAGRVDLSGSLHLAAGVHPLELPDDERLLLALYDAEDALAAALGADPTVHDAGDLLTLWQTTAGVTPDHVAELLLTAVRSLAGEVR</sequence>
<proteinExistence type="predicted"/>
<dbReference type="RefSeq" id="WP_091286394.1">
    <property type="nucleotide sequence ID" value="NZ_FAOZ01000048.1"/>
</dbReference>
<dbReference type="AlphaFoldDB" id="A0A0S4R1B3"/>